<sequence>MRFLAREEWSALRAAHETAVDALLRDHLERRRRGRKHPVEDFLFEYYSFRPGQLRRWHPGAGVVLQDAPPEAGYTAVEGGVVLDLDAFLARRSATVDFVRSLLTATASRPAQLGCFGLHEWAMVYRSPETRHEWPLRLGGAATDAVVEGRGVRCSHFDAFRFFTSPARPLNVLQPSRETQVQLEQPGCLHATMDLYKWAYKLSPLTPSSLVLECFRLAKNVRELDMRASPYDFAALGYEPVRIETPEGRAEYAATQRGFAERGARLRTALLDVCAHAADVGTIAPM</sequence>
<comment type="caution">
    <text evidence="1">The sequence shown here is derived from an EMBL/GenBank/DDBJ whole genome shotgun (WGS) entry which is preliminary data.</text>
</comment>
<dbReference type="InParanoid" id="A0A545ASL8"/>
<gene>
    <name evidence="1" type="ORF">FL583_14980</name>
</gene>
<dbReference type="AlphaFoldDB" id="A0A545ASL8"/>
<reference evidence="1 2" key="1">
    <citation type="submission" date="2019-07" db="EMBL/GenBank/DDBJ databases">
        <title>Cryptosporangium phraense sp. nov., isolated from plant litter.</title>
        <authorList>
            <person name="Suriyachadkun C."/>
        </authorList>
    </citation>
    <scope>NUCLEOTIDE SEQUENCE [LARGE SCALE GENOMIC DNA]</scope>
    <source>
        <strain evidence="1 2">A-T 5661</strain>
    </source>
</reference>
<evidence type="ECO:0000313" key="1">
    <source>
        <dbReference type="EMBL" id="TQS44241.1"/>
    </source>
</evidence>
<keyword evidence="2" id="KW-1185">Reference proteome</keyword>
<dbReference type="RefSeq" id="WP_142705235.1">
    <property type="nucleotide sequence ID" value="NZ_VIRS01000009.1"/>
</dbReference>
<organism evidence="1 2">
    <name type="scientific">Cryptosporangium phraense</name>
    <dbReference type="NCBI Taxonomy" id="2593070"/>
    <lineage>
        <taxon>Bacteria</taxon>
        <taxon>Bacillati</taxon>
        <taxon>Actinomycetota</taxon>
        <taxon>Actinomycetes</taxon>
        <taxon>Cryptosporangiales</taxon>
        <taxon>Cryptosporangiaceae</taxon>
        <taxon>Cryptosporangium</taxon>
    </lineage>
</organism>
<protein>
    <submittedName>
        <fullName evidence="1">3-methyladenine DNA glycosylase</fullName>
    </submittedName>
</protein>
<evidence type="ECO:0000313" key="2">
    <source>
        <dbReference type="Proteomes" id="UP000317982"/>
    </source>
</evidence>
<dbReference type="EMBL" id="VIRS01000009">
    <property type="protein sequence ID" value="TQS44241.1"/>
    <property type="molecule type" value="Genomic_DNA"/>
</dbReference>
<name>A0A545ASL8_9ACTN</name>
<dbReference type="OrthoDB" id="9790578at2"/>
<proteinExistence type="predicted"/>
<accession>A0A545ASL8</accession>
<dbReference type="Proteomes" id="UP000317982">
    <property type="component" value="Unassembled WGS sequence"/>
</dbReference>